<sequence>MARKVILIDHPVGKRDDRASRMISERGFEVEWISPGRGDELPDPSRLTDVAAAVVYGGPESANDGETAPYIAEEIDWVGRWVAAERPYLGICLGAQILARSLGAKVSMHPERKHEIGYVEIEPTAAADGFLQDPMHVYQWHKEGFELPDGAELLATGSVFPNQAYRLSPRIYGIQFHPEVTPEISKRWLTDAAHMLEEPGAHSAERQLADSKQHDAPLGDWLGRFLDGWLGEKR</sequence>
<dbReference type="PANTHER" id="PTHR42695">
    <property type="entry name" value="GLUTAMINE AMIDOTRANSFERASE YLR126C-RELATED"/>
    <property type="match status" value="1"/>
</dbReference>
<dbReference type="GO" id="GO:0005829">
    <property type="term" value="C:cytosol"/>
    <property type="evidence" value="ECO:0007669"/>
    <property type="project" value="TreeGrafter"/>
</dbReference>
<dbReference type="Pfam" id="PF00117">
    <property type="entry name" value="GATase"/>
    <property type="match status" value="1"/>
</dbReference>
<accession>A0A545TKH6</accession>
<dbReference type="GO" id="GO:0016740">
    <property type="term" value="F:transferase activity"/>
    <property type="evidence" value="ECO:0007669"/>
    <property type="project" value="UniProtKB-KW"/>
</dbReference>
<keyword evidence="3" id="KW-1185">Reference proteome</keyword>
<dbReference type="Gene3D" id="3.40.50.880">
    <property type="match status" value="1"/>
</dbReference>
<dbReference type="CDD" id="cd01741">
    <property type="entry name" value="GATase1_1"/>
    <property type="match status" value="1"/>
</dbReference>
<proteinExistence type="predicted"/>
<dbReference type="InterPro" id="IPR029062">
    <property type="entry name" value="Class_I_gatase-like"/>
</dbReference>
<organism evidence="2 3">
    <name type="scientific">Denitrobaculum tricleocarpae</name>
    <dbReference type="NCBI Taxonomy" id="2591009"/>
    <lineage>
        <taxon>Bacteria</taxon>
        <taxon>Pseudomonadati</taxon>
        <taxon>Pseudomonadota</taxon>
        <taxon>Alphaproteobacteria</taxon>
        <taxon>Rhodospirillales</taxon>
        <taxon>Rhodospirillaceae</taxon>
        <taxon>Denitrobaculum</taxon>
    </lineage>
</organism>
<evidence type="ECO:0000313" key="3">
    <source>
        <dbReference type="Proteomes" id="UP000315252"/>
    </source>
</evidence>
<dbReference type="OrthoDB" id="7365442at2"/>
<dbReference type="PROSITE" id="PS51273">
    <property type="entry name" value="GATASE_TYPE_1"/>
    <property type="match status" value="1"/>
</dbReference>
<dbReference type="InterPro" id="IPR017926">
    <property type="entry name" value="GATASE"/>
</dbReference>
<comment type="caution">
    <text evidence="2">The sequence shown here is derived from an EMBL/GenBank/DDBJ whole genome shotgun (WGS) entry which is preliminary data.</text>
</comment>
<reference evidence="2 3" key="1">
    <citation type="submission" date="2019-06" db="EMBL/GenBank/DDBJ databases">
        <title>Whole genome sequence for Rhodospirillaceae sp. R148.</title>
        <authorList>
            <person name="Wang G."/>
        </authorList>
    </citation>
    <scope>NUCLEOTIDE SEQUENCE [LARGE SCALE GENOMIC DNA]</scope>
    <source>
        <strain evidence="2 3">R148</strain>
    </source>
</reference>
<evidence type="ECO:0000259" key="1">
    <source>
        <dbReference type="Pfam" id="PF00117"/>
    </source>
</evidence>
<keyword evidence="2" id="KW-0315">Glutamine amidotransferase</keyword>
<dbReference type="Proteomes" id="UP000315252">
    <property type="component" value="Unassembled WGS sequence"/>
</dbReference>
<protein>
    <submittedName>
        <fullName evidence="2">Glutamine amidotransferase</fullName>
    </submittedName>
</protein>
<keyword evidence="2" id="KW-0808">Transferase</keyword>
<name>A0A545TKH6_9PROT</name>
<dbReference type="PANTHER" id="PTHR42695:SF5">
    <property type="entry name" value="GLUTAMINE AMIDOTRANSFERASE YLR126C-RELATED"/>
    <property type="match status" value="1"/>
</dbReference>
<feature type="domain" description="Glutamine amidotransferase" evidence="1">
    <location>
        <begin position="22"/>
        <end position="185"/>
    </location>
</feature>
<gene>
    <name evidence="2" type="ORF">FKG95_19385</name>
</gene>
<dbReference type="RefSeq" id="WP_142898072.1">
    <property type="nucleotide sequence ID" value="NZ_ML660058.1"/>
</dbReference>
<dbReference type="AlphaFoldDB" id="A0A545TKH6"/>
<dbReference type="InterPro" id="IPR044992">
    <property type="entry name" value="ChyE-like"/>
</dbReference>
<evidence type="ECO:0000313" key="2">
    <source>
        <dbReference type="EMBL" id="TQV77729.1"/>
    </source>
</evidence>
<dbReference type="SUPFAM" id="SSF52317">
    <property type="entry name" value="Class I glutamine amidotransferase-like"/>
    <property type="match status" value="1"/>
</dbReference>
<dbReference type="EMBL" id="VHSH01000007">
    <property type="protein sequence ID" value="TQV77729.1"/>
    <property type="molecule type" value="Genomic_DNA"/>
</dbReference>